<dbReference type="GO" id="GO:0003735">
    <property type="term" value="F:structural constituent of ribosome"/>
    <property type="evidence" value="ECO:0007669"/>
    <property type="project" value="InterPro"/>
</dbReference>
<evidence type="ECO:0000256" key="3">
    <source>
        <dbReference type="ARBA" id="ARBA00023274"/>
    </source>
</evidence>
<sequence length="121" mass="13574">MSLFKKDKTKKEKAAPAATPAEIKALKPLLSDGRVLIRKPWTSEKAHSLHGKNQYVFIVNLHANKPEIKKAVAHRYNVVVRTVNIIRQQGKTKRLGRNLGRRSDFKKAIVTLAAGNKIEIA</sequence>
<reference evidence="5 6" key="1">
    <citation type="journal article" date="2015" name="Nature">
        <title>rRNA introns, odd ribosomes, and small enigmatic genomes across a large radiation of phyla.</title>
        <authorList>
            <person name="Brown C.T."/>
            <person name="Hug L.A."/>
            <person name="Thomas B.C."/>
            <person name="Sharon I."/>
            <person name="Castelle C.J."/>
            <person name="Singh A."/>
            <person name="Wilkins M.J."/>
            <person name="Williams K.H."/>
            <person name="Banfield J.F."/>
        </authorList>
    </citation>
    <scope>NUCLEOTIDE SEQUENCE [LARGE SCALE GENOMIC DNA]</scope>
</reference>
<dbReference type="NCBIfam" id="NF004363">
    <property type="entry name" value="PRK05738.2-4"/>
    <property type="match status" value="1"/>
</dbReference>
<dbReference type="EMBL" id="LCPF01000005">
    <property type="protein sequence ID" value="KKU90910.1"/>
    <property type="molecule type" value="Genomic_DNA"/>
</dbReference>
<dbReference type="InterPro" id="IPR012677">
    <property type="entry name" value="Nucleotide-bd_a/b_plait_sf"/>
</dbReference>
<organism evidence="5 6">
    <name type="scientific">Candidatus Jorgensenbacteria bacterium GW2011_GWA1_48_11</name>
    <dbReference type="NCBI Taxonomy" id="1618660"/>
    <lineage>
        <taxon>Bacteria</taxon>
        <taxon>Candidatus Joergenseniibacteriota</taxon>
    </lineage>
</organism>
<dbReference type="Pfam" id="PF00276">
    <property type="entry name" value="Ribosomal_L23"/>
    <property type="match status" value="1"/>
</dbReference>
<keyword evidence="3 4" id="KW-0687">Ribonucleoprotein</keyword>
<comment type="function">
    <text evidence="4">One of the early assembly proteins it binds 23S rRNA. One of the proteins that surrounds the polypeptide exit tunnel on the outside of the ribosome. Forms the main docking site for trigger factor binding to the ribosome.</text>
</comment>
<dbReference type="PANTHER" id="PTHR11620">
    <property type="entry name" value="60S RIBOSOMAL PROTEIN L23A"/>
    <property type="match status" value="1"/>
</dbReference>
<evidence type="ECO:0000313" key="5">
    <source>
        <dbReference type="EMBL" id="KKU90910.1"/>
    </source>
</evidence>
<keyword evidence="2 4" id="KW-0689">Ribosomal protein</keyword>
<dbReference type="AlphaFoldDB" id="A0A0G1X980"/>
<dbReference type="Proteomes" id="UP000034956">
    <property type="component" value="Unassembled WGS sequence"/>
</dbReference>
<comment type="caution">
    <text evidence="5">The sequence shown here is derived from an EMBL/GenBank/DDBJ whole genome shotgun (WGS) entry which is preliminary data.</text>
</comment>
<keyword evidence="4" id="KW-0699">rRNA-binding</keyword>
<evidence type="ECO:0000256" key="2">
    <source>
        <dbReference type="ARBA" id="ARBA00022980"/>
    </source>
</evidence>
<evidence type="ECO:0000256" key="1">
    <source>
        <dbReference type="ARBA" id="ARBA00006700"/>
    </source>
</evidence>
<name>A0A0G1X980_9BACT</name>
<dbReference type="InterPro" id="IPR013025">
    <property type="entry name" value="Ribosomal_uL23-like"/>
</dbReference>
<accession>A0A0G1X980</accession>
<dbReference type="InterPro" id="IPR012678">
    <property type="entry name" value="Ribosomal_uL23/eL15/eS24_sf"/>
</dbReference>
<comment type="subunit">
    <text evidence="4">Part of the 50S ribosomal subunit. Contacts protein L29, and trigger factor when it is bound to the ribosome.</text>
</comment>
<dbReference type="HAMAP" id="MF_01369_B">
    <property type="entry name" value="Ribosomal_uL23_B"/>
    <property type="match status" value="1"/>
</dbReference>
<gene>
    <name evidence="4" type="primary">rplW</name>
    <name evidence="5" type="ORF">UY23_C0005G0006</name>
</gene>
<dbReference type="GO" id="GO:0005840">
    <property type="term" value="C:ribosome"/>
    <property type="evidence" value="ECO:0007669"/>
    <property type="project" value="UniProtKB-KW"/>
</dbReference>
<proteinExistence type="inferred from homology"/>
<keyword evidence="4" id="KW-0694">RNA-binding</keyword>
<dbReference type="PATRIC" id="fig|1618660.3.peg.628"/>
<dbReference type="GO" id="GO:0019843">
    <property type="term" value="F:rRNA binding"/>
    <property type="evidence" value="ECO:0007669"/>
    <property type="project" value="UniProtKB-UniRule"/>
</dbReference>
<dbReference type="Gene3D" id="3.30.70.330">
    <property type="match status" value="1"/>
</dbReference>
<protein>
    <recommendedName>
        <fullName evidence="4">Large ribosomal subunit protein uL23</fullName>
    </recommendedName>
</protein>
<dbReference type="SUPFAM" id="SSF54189">
    <property type="entry name" value="Ribosomal proteins S24e, L23 and L15e"/>
    <property type="match status" value="1"/>
</dbReference>
<dbReference type="GO" id="GO:0006412">
    <property type="term" value="P:translation"/>
    <property type="evidence" value="ECO:0007669"/>
    <property type="project" value="UniProtKB-UniRule"/>
</dbReference>
<evidence type="ECO:0000256" key="4">
    <source>
        <dbReference type="HAMAP-Rule" id="MF_01369"/>
    </source>
</evidence>
<comment type="similarity">
    <text evidence="1 4">Belongs to the universal ribosomal protein uL23 family.</text>
</comment>
<evidence type="ECO:0000313" key="6">
    <source>
        <dbReference type="Proteomes" id="UP000034956"/>
    </source>
</evidence>
<dbReference type="GO" id="GO:1990904">
    <property type="term" value="C:ribonucleoprotein complex"/>
    <property type="evidence" value="ECO:0007669"/>
    <property type="project" value="UniProtKB-KW"/>
</dbReference>